<comment type="similarity">
    <text evidence="2">Belongs to the WD repeat SEC31 family.</text>
</comment>
<dbReference type="PROSITE" id="PS50294">
    <property type="entry name" value="WD_REPEATS_REGION"/>
    <property type="match status" value="1"/>
</dbReference>
<keyword evidence="4 9" id="KW-0853">WD repeat</keyword>
<dbReference type="PROSITE" id="PS50082">
    <property type="entry name" value="WD_REPEATS_2"/>
    <property type="match status" value="1"/>
</dbReference>
<dbReference type="AlphaFoldDB" id="A0A0A9WN13"/>
<feature type="non-terminal residue" evidence="10">
    <location>
        <position position="175"/>
    </location>
</feature>
<dbReference type="GO" id="GO:0070971">
    <property type="term" value="C:endoplasmic reticulum exit site"/>
    <property type="evidence" value="ECO:0007669"/>
    <property type="project" value="TreeGrafter"/>
</dbReference>
<evidence type="ECO:0000256" key="3">
    <source>
        <dbReference type="ARBA" id="ARBA00022448"/>
    </source>
</evidence>
<dbReference type="EMBL" id="GBHO01035711">
    <property type="protein sequence ID" value="JAG07893.1"/>
    <property type="molecule type" value="Transcribed_RNA"/>
</dbReference>
<evidence type="ECO:0000256" key="4">
    <source>
        <dbReference type="ARBA" id="ARBA00022574"/>
    </source>
</evidence>
<evidence type="ECO:0000256" key="1">
    <source>
        <dbReference type="ARBA" id="ARBA00004240"/>
    </source>
</evidence>
<dbReference type="GO" id="GO:0007029">
    <property type="term" value="P:endoplasmic reticulum organization"/>
    <property type="evidence" value="ECO:0007669"/>
    <property type="project" value="TreeGrafter"/>
</dbReference>
<keyword evidence="6" id="KW-0256">Endoplasmic reticulum</keyword>
<accession>A0A0A9WN13</accession>
<dbReference type="Pfam" id="PF00400">
    <property type="entry name" value="WD40"/>
    <property type="match status" value="1"/>
</dbReference>
<reference evidence="10" key="1">
    <citation type="journal article" date="2014" name="PLoS ONE">
        <title>Transcriptome-Based Identification of ABC Transporters in the Western Tarnished Plant Bug Lygus hesperus.</title>
        <authorList>
            <person name="Hull J.J."/>
            <person name="Chaney K."/>
            <person name="Geib S.M."/>
            <person name="Fabrick J.A."/>
            <person name="Brent C.S."/>
            <person name="Walsh D."/>
            <person name="Lavine L.C."/>
        </authorList>
    </citation>
    <scope>NUCLEOTIDE SEQUENCE</scope>
</reference>
<evidence type="ECO:0000256" key="8">
    <source>
        <dbReference type="ARBA" id="ARBA00022927"/>
    </source>
</evidence>
<protein>
    <submittedName>
        <fullName evidence="10">Protein transport protein SEC31</fullName>
    </submittedName>
</protein>
<evidence type="ECO:0000256" key="9">
    <source>
        <dbReference type="PROSITE-ProRule" id="PRU00221"/>
    </source>
</evidence>
<keyword evidence="5" id="KW-0677">Repeat</keyword>
<evidence type="ECO:0000313" key="10">
    <source>
        <dbReference type="EMBL" id="JAG07893.1"/>
    </source>
</evidence>
<keyword evidence="8" id="KW-0653">Protein transport</keyword>
<proteinExistence type="inferred from homology"/>
<evidence type="ECO:0000256" key="7">
    <source>
        <dbReference type="ARBA" id="ARBA00022892"/>
    </source>
</evidence>
<dbReference type="InterPro" id="IPR036322">
    <property type="entry name" value="WD40_repeat_dom_sf"/>
</dbReference>
<reference evidence="10" key="2">
    <citation type="submission" date="2014-07" db="EMBL/GenBank/DDBJ databases">
        <authorList>
            <person name="Hull J."/>
        </authorList>
    </citation>
    <scope>NUCLEOTIDE SEQUENCE</scope>
</reference>
<gene>
    <name evidence="10" type="primary">sec31_2</name>
    <name evidence="10" type="ORF">CM83_103555</name>
</gene>
<feature type="repeat" description="WD" evidence="9">
    <location>
        <begin position="29"/>
        <end position="71"/>
    </location>
</feature>
<comment type="subcellular location">
    <subcellularLocation>
        <location evidence="1">Endoplasmic reticulum</location>
    </subcellularLocation>
</comment>
<dbReference type="InterPro" id="IPR019775">
    <property type="entry name" value="WD40_repeat_CS"/>
</dbReference>
<dbReference type="GO" id="GO:0030127">
    <property type="term" value="C:COPII vesicle coat"/>
    <property type="evidence" value="ECO:0007669"/>
    <property type="project" value="TreeGrafter"/>
</dbReference>
<keyword evidence="3" id="KW-0813">Transport</keyword>
<organism evidence="10">
    <name type="scientific">Lygus hesperus</name>
    <name type="common">Western plant bug</name>
    <dbReference type="NCBI Taxonomy" id="30085"/>
    <lineage>
        <taxon>Eukaryota</taxon>
        <taxon>Metazoa</taxon>
        <taxon>Ecdysozoa</taxon>
        <taxon>Arthropoda</taxon>
        <taxon>Hexapoda</taxon>
        <taxon>Insecta</taxon>
        <taxon>Pterygota</taxon>
        <taxon>Neoptera</taxon>
        <taxon>Paraneoptera</taxon>
        <taxon>Hemiptera</taxon>
        <taxon>Heteroptera</taxon>
        <taxon>Panheteroptera</taxon>
        <taxon>Cimicomorpha</taxon>
        <taxon>Miridae</taxon>
        <taxon>Mirini</taxon>
        <taxon>Lygus</taxon>
    </lineage>
</organism>
<dbReference type="GO" id="GO:0090110">
    <property type="term" value="P:COPII-coated vesicle cargo loading"/>
    <property type="evidence" value="ECO:0007669"/>
    <property type="project" value="TreeGrafter"/>
</dbReference>
<evidence type="ECO:0000256" key="2">
    <source>
        <dbReference type="ARBA" id="ARBA00009358"/>
    </source>
</evidence>
<dbReference type="Gene3D" id="2.130.10.10">
    <property type="entry name" value="YVTN repeat-like/Quinoprotein amine dehydrogenase"/>
    <property type="match status" value="1"/>
</dbReference>
<dbReference type="InterPro" id="IPR015943">
    <property type="entry name" value="WD40/YVTN_repeat-like_dom_sf"/>
</dbReference>
<evidence type="ECO:0000256" key="6">
    <source>
        <dbReference type="ARBA" id="ARBA00022824"/>
    </source>
</evidence>
<dbReference type="InterPro" id="IPR001680">
    <property type="entry name" value="WD40_rpt"/>
</dbReference>
<sequence length="175" mass="19685">MTDGRIHLWSAENIIDAVKHTNVQHIASMDIHKGSVCSLEFHPKQPNLLVSGGGDGEVYIWDLANPSEPRATRPNGNKDLQVEMVTKVPVSNVAWNLKVPQLLATSLENGNTVVWDLRQKRGIATFRPSNRIPLRVSSMVWSNDIQFATSYFGSPCIEIWDLRQQMVPKCKFDYG</sequence>
<dbReference type="InterPro" id="IPR040251">
    <property type="entry name" value="SEC31-like"/>
</dbReference>
<keyword evidence="7" id="KW-0931">ER-Golgi transport</keyword>
<dbReference type="PANTHER" id="PTHR13923">
    <property type="entry name" value="SEC31-RELATED PROTEIN"/>
    <property type="match status" value="1"/>
</dbReference>
<dbReference type="SMART" id="SM00320">
    <property type="entry name" value="WD40"/>
    <property type="match status" value="3"/>
</dbReference>
<name>A0A0A9WN13_LYGHE</name>
<dbReference type="PANTHER" id="PTHR13923:SF11">
    <property type="entry name" value="SECRETORY 31, ISOFORM D"/>
    <property type="match status" value="1"/>
</dbReference>
<dbReference type="SUPFAM" id="SSF50978">
    <property type="entry name" value="WD40 repeat-like"/>
    <property type="match status" value="1"/>
</dbReference>
<evidence type="ECO:0000256" key="5">
    <source>
        <dbReference type="ARBA" id="ARBA00022737"/>
    </source>
</evidence>
<dbReference type="GO" id="GO:0015031">
    <property type="term" value="P:protein transport"/>
    <property type="evidence" value="ECO:0007669"/>
    <property type="project" value="UniProtKB-KW"/>
</dbReference>
<dbReference type="PROSITE" id="PS00678">
    <property type="entry name" value="WD_REPEATS_1"/>
    <property type="match status" value="1"/>
</dbReference>
<dbReference type="GO" id="GO:0005198">
    <property type="term" value="F:structural molecule activity"/>
    <property type="evidence" value="ECO:0007669"/>
    <property type="project" value="TreeGrafter"/>
</dbReference>